<sequence>MTQRVRGHRVLTYVAVGVTVALAVVVGLVVAFQRSLVFVPDRSAPPAVSDVLPGARDVSLRTSDGLTLAAWYLPAPEGCTSTVLVMPGNGGHRGSRVPLAAALGDAGFGVLLLEYRGYGGNPGSPSEAGLLRDARAAREFLLDARVPPTSVVYLGESLGAAVAAALAVEHPPAALVLRSPFTTLADAARAATHVPVGLLLRDRFDVLAAVSRTTVPVAVVLGDADTTVPPRLSRAVAEAAQVAPRSVAEVVVPRANHNDASLASGPALVDAVIDAASAGAAPPCSSG</sequence>
<dbReference type="RefSeq" id="WP_307493548.1">
    <property type="nucleotide sequence ID" value="NZ_JAUSVB010000004.1"/>
</dbReference>
<keyword evidence="1" id="KW-1133">Transmembrane helix</keyword>
<protein>
    <submittedName>
        <fullName evidence="3">Fermentation-respiration switch protein FrsA (DUF1100 family)</fullName>
    </submittedName>
</protein>
<dbReference type="EMBL" id="JAUSVB010000004">
    <property type="protein sequence ID" value="MDQ0374725.1"/>
    <property type="molecule type" value="Genomic_DNA"/>
</dbReference>
<accession>A0ABU0EI55</accession>
<organism evidence="3 4">
    <name type="scientific">Cellulomonas humilata</name>
    <dbReference type="NCBI Taxonomy" id="144055"/>
    <lineage>
        <taxon>Bacteria</taxon>
        <taxon>Bacillati</taxon>
        <taxon>Actinomycetota</taxon>
        <taxon>Actinomycetes</taxon>
        <taxon>Micrococcales</taxon>
        <taxon>Cellulomonadaceae</taxon>
        <taxon>Cellulomonas</taxon>
    </lineage>
</organism>
<name>A0ABU0EI55_9CELL</name>
<evidence type="ECO:0000313" key="3">
    <source>
        <dbReference type="EMBL" id="MDQ0374725.1"/>
    </source>
</evidence>
<dbReference type="InterPro" id="IPR029058">
    <property type="entry name" value="AB_hydrolase_fold"/>
</dbReference>
<feature type="transmembrane region" description="Helical" evidence="1">
    <location>
        <begin position="12"/>
        <end position="32"/>
    </location>
</feature>
<keyword evidence="1" id="KW-0812">Transmembrane</keyword>
<evidence type="ECO:0000256" key="1">
    <source>
        <dbReference type="SAM" id="Phobius"/>
    </source>
</evidence>
<dbReference type="Pfam" id="PF12146">
    <property type="entry name" value="Hydrolase_4"/>
    <property type="match status" value="1"/>
</dbReference>
<evidence type="ECO:0000313" key="4">
    <source>
        <dbReference type="Proteomes" id="UP001239626"/>
    </source>
</evidence>
<evidence type="ECO:0000259" key="2">
    <source>
        <dbReference type="Pfam" id="PF12146"/>
    </source>
</evidence>
<dbReference type="Proteomes" id="UP001239626">
    <property type="component" value="Unassembled WGS sequence"/>
</dbReference>
<comment type="caution">
    <text evidence="3">The sequence shown here is derived from an EMBL/GenBank/DDBJ whole genome shotgun (WGS) entry which is preliminary data.</text>
</comment>
<feature type="domain" description="Serine aminopeptidase S33" evidence="2">
    <location>
        <begin position="82"/>
        <end position="187"/>
    </location>
</feature>
<reference evidence="3 4" key="1">
    <citation type="submission" date="2023-07" db="EMBL/GenBank/DDBJ databases">
        <title>Sorghum-associated microbial communities from plants grown in Nebraska, USA.</title>
        <authorList>
            <person name="Schachtman D."/>
        </authorList>
    </citation>
    <scope>NUCLEOTIDE SEQUENCE [LARGE SCALE GENOMIC DNA]</scope>
    <source>
        <strain evidence="3 4">BE332</strain>
    </source>
</reference>
<gene>
    <name evidence="3" type="ORF">J2X26_003052</name>
</gene>
<dbReference type="InterPro" id="IPR022742">
    <property type="entry name" value="Hydrolase_4"/>
</dbReference>
<keyword evidence="4" id="KW-1185">Reference proteome</keyword>
<keyword evidence="1" id="KW-0472">Membrane</keyword>
<dbReference type="PANTHER" id="PTHR12277">
    <property type="entry name" value="ALPHA/BETA HYDROLASE DOMAIN-CONTAINING PROTEIN"/>
    <property type="match status" value="1"/>
</dbReference>
<dbReference type="PANTHER" id="PTHR12277:SF79">
    <property type="entry name" value="XAA-PRO DIPEPTIDYL-PEPTIDASE-RELATED"/>
    <property type="match status" value="1"/>
</dbReference>
<proteinExistence type="predicted"/>
<dbReference type="SUPFAM" id="SSF53474">
    <property type="entry name" value="alpha/beta-Hydrolases"/>
    <property type="match status" value="1"/>
</dbReference>
<dbReference type="Gene3D" id="3.40.50.1820">
    <property type="entry name" value="alpha/beta hydrolase"/>
    <property type="match status" value="1"/>
</dbReference>